<comment type="caution">
    <text evidence="1">The sequence shown here is derived from an EMBL/GenBank/DDBJ whole genome shotgun (WGS) entry which is preliminary data.</text>
</comment>
<organism evidence="1 2">
    <name type="scientific">Clonostachys rosea f. rosea IK726</name>
    <dbReference type="NCBI Taxonomy" id="1349383"/>
    <lineage>
        <taxon>Eukaryota</taxon>
        <taxon>Fungi</taxon>
        <taxon>Dikarya</taxon>
        <taxon>Ascomycota</taxon>
        <taxon>Pezizomycotina</taxon>
        <taxon>Sordariomycetes</taxon>
        <taxon>Hypocreomycetidae</taxon>
        <taxon>Hypocreales</taxon>
        <taxon>Bionectriaceae</taxon>
        <taxon>Clonostachys</taxon>
    </lineage>
</organism>
<dbReference type="Proteomes" id="UP000836387">
    <property type="component" value="Unassembled WGS sequence"/>
</dbReference>
<gene>
    <name evidence="1" type="ORF">CRV2_00018524</name>
</gene>
<reference evidence="1" key="1">
    <citation type="submission" date="2020-04" db="EMBL/GenBank/DDBJ databases">
        <authorList>
            <person name="Broberg M."/>
        </authorList>
    </citation>
    <scope>NUCLEOTIDE SEQUENCE</scope>
</reference>
<protein>
    <submittedName>
        <fullName evidence="1">Uncharacterized protein</fullName>
    </submittedName>
</protein>
<name>A0ACA9UAP6_BIOOC</name>
<accession>A0ACA9UAP6</accession>
<keyword evidence="2" id="KW-1185">Reference proteome</keyword>
<reference evidence="1" key="2">
    <citation type="submission" date="2021-10" db="EMBL/GenBank/DDBJ databases">
        <authorList>
            <person name="Piombo E."/>
        </authorList>
    </citation>
    <scope>NUCLEOTIDE SEQUENCE</scope>
</reference>
<proteinExistence type="predicted"/>
<dbReference type="EMBL" id="CADEHS020000167">
    <property type="protein sequence ID" value="CAG9950368.1"/>
    <property type="molecule type" value="Genomic_DNA"/>
</dbReference>
<evidence type="ECO:0000313" key="1">
    <source>
        <dbReference type="EMBL" id="CAG9950368.1"/>
    </source>
</evidence>
<sequence>MYREEEFDSSEVDVHDWLLRAFKPLILPLIASSDPSVVERPTLAQYLSPQPNYVCKLAAVDDELQPKKLDTKEPGWMLPLVRDHDSQHVDCFYRKFECIYHRVLARKQLNVLKKVIQAQKPPFPGTYSCRLHGVVMEADSVVGMLFTWTDNRGVLSEAGPPRAPLNWPLDTLHSNGVIWGVASAESVLIDKDNNAWITDFEGGLTMSGIGWHKPGTAEEDRQGLARLFN</sequence>
<evidence type="ECO:0000313" key="2">
    <source>
        <dbReference type="Proteomes" id="UP000836387"/>
    </source>
</evidence>